<gene>
    <name evidence="7" type="ORF">FB470_000152</name>
</gene>
<evidence type="ECO:0000256" key="4">
    <source>
        <dbReference type="ARBA" id="ARBA00022807"/>
    </source>
</evidence>
<keyword evidence="3 7" id="KW-0378">Hydrolase</keyword>
<organism evidence="7 8">
    <name type="scientific">Amycolatopsis thermophila</name>
    <dbReference type="NCBI Taxonomy" id="206084"/>
    <lineage>
        <taxon>Bacteria</taxon>
        <taxon>Bacillati</taxon>
        <taxon>Actinomycetota</taxon>
        <taxon>Actinomycetes</taxon>
        <taxon>Pseudonocardiales</taxon>
        <taxon>Pseudonocardiaceae</taxon>
        <taxon>Amycolatopsis</taxon>
    </lineage>
</organism>
<dbReference type="InterPro" id="IPR000064">
    <property type="entry name" value="NLP_P60_dom"/>
</dbReference>
<dbReference type="PROSITE" id="PS51935">
    <property type="entry name" value="NLPC_P60"/>
    <property type="match status" value="1"/>
</dbReference>
<evidence type="ECO:0000259" key="6">
    <source>
        <dbReference type="PROSITE" id="PS51935"/>
    </source>
</evidence>
<evidence type="ECO:0000256" key="3">
    <source>
        <dbReference type="ARBA" id="ARBA00022801"/>
    </source>
</evidence>
<dbReference type="InterPro" id="IPR038765">
    <property type="entry name" value="Papain-like_cys_pep_sf"/>
</dbReference>
<accession>A0ABU0ELJ1</accession>
<dbReference type="EMBL" id="JAUSUT010000001">
    <property type="protein sequence ID" value="MDQ0376158.1"/>
    <property type="molecule type" value="Genomic_DNA"/>
</dbReference>
<dbReference type="Pfam" id="PF00877">
    <property type="entry name" value="NLPC_P60"/>
    <property type="match status" value="1"/>
</dbReference>
<comment type="caution">
    <text evidence="7">The sequence shown here is derived from an EMBL/GenBank/DDBJ whole genome shotgun (WGS) entry which is preliminary data.</text>
</comment>
<protein>
    <submittedName>
        <fullName evidence="7">Cell wall-associated NlpC family hydrolase</fullName>
    </submittedName>
</protein>
<keyword evidence="8" id="KW-1185">Reference proteome</keyword>
<keyword evidence="2" id="KW-0645">Protease</keyword>
<evidence type="ECO:0000313" key="8">
    <source>
        <dbReference type="Proteomes" id="UP001229651"/>
    </source>
</evidence>
<dbReference type="Proteomes" id="UP001229651">
    <property type="component" value="Unassembled WGS sequence"/>
</dbReference>
<dbReference type="PANTHER" id="PTHR47359:SF3">
    <property type="entry name" value="NLP_P60 DOMAIN-CONTAINING PROTEIN-RELATED"/>
    <property type="match status" value="1"/>
</dbReference>
<reference evidence="7 8" key="1">
    <citation type="submission" date="2023-07" db="EMBL/GenBank/DDBJ databases">
        <title>Sequencing the genomes of 1000 actinobacteria strains.</title>
        <authorList>
            <person name="Klenk H.-P."/>
        </authorList>
    </citation>
    <scope>NUCLEOTIDE SEQUENCE [LARGE SCALE GENOMIC DNA]</scope>
    <source>
        <strain evidence="7 8">DSM 45805</strain>
    </source>
</reference>
<evidence type="ECO:0000256" key="2">
    <source>
        <dbReference type="ARBA" id="ARBA00022670"/>
    </source>
</evidence>
<name>A0ABU0ELJ1_9PSEU</name>
<keyword evidence="5" id="KW-0732">Signal</keyword>
<evidence type="ECO:0000256" key="1">
    <source>
        <dbReference type="ARBA" id="ARBA00007074"/>
    </source>
</evidence>
<feature type="signal peptide" evidence="5">
    <location>
        <begin position="1"/>
        <end position="31"/>
    </location>
</feature>
<sequence length="150" mass="15906">MPTRIRRLVVFPVACAVAMAGLLGLATPAGATQLSTGDRIVNAAAEEAGTPYRSGGSGPSGFDCSGLTQYAHKKVGITLPRTARDQRAAVRSVPKSQMRPGDLVFFSNGRSVYHVGIFAGNNKIWAAPESGDVVRLQTIWTNSYTVGRAW</sequence>
<feature type="domain" description="NlpC/P60" evidence="6">
    <location>
        <begin position="34"/>
        <end position="150"/>
    </location>
</feature>
<feature type="chain" id="PRO_5046748331" evidence="5">
    <location>
        <begin position="32"/>
        <end position="150"/>
    </location>
</feature>
<comment type="similarity">
    <text evidence="1">Belongs to the peptidase C40 family.</text>
</comment>
<keyword evidence="4" id="KW-0788">Thiol protease</keyword>
<dbReference type="InterPro" id="IPR051794">
    <property type="entry name" value="PG_Endopeptidase_C40"/>
</dbReference>
<dbReference type="Gene3D" id="3.90.1720.10">
    <property type="entry name" value="endopeptidase domain like (from Nostoc punctiforme)"/>
    <property type="match status" value="1"/>
</dbReference>
<evidence type="ECO:0000256" key="5">
    <source>
        <dbReference type="SAM" id="SignalP"/>
    </source>
</evidence>
<evidence type="ECO:0000313" key="7">
    <source>
        <dbReference type="EMBL" id="MDQ0376158.1"/>
    </source>
</evidence>
<dbReference type="SUPFAM" id="SSF54001">
    <property type="entry name" value="Cysteine proteinases"/>
    <property type="match status" value="1"/>
</dbReference>
<dbReference type="PANTHER" id="PTHR47359">
    <property type="entry name" value="PEPTIDOGLYCAN DL-ENDOPEPTIDASE CWLO"/>
    <property type="match status" value="1"/>
</dbReference>
<dbReference type="GO" id="GO:0016787">
    <property type="term" value="F:hydrolase activity"/>
    <property type="evidence" value="ECO:0007669"/>
    <property type="project" value="UniProtKB-KW"/>
</dbReference>
<proteinExistence type="inferred from homology"/>